<proteinExistence type="predicted"/>
<dbReference type="EMBL" id="GBRH01245967">
    <property type="protein sequence ID" value="JAD51928.1"/>
    <property type="molecule type" value="Transcribed_RNA"/>
</dbReference>
<name>A0A0A9APV6_ARUDO</name>
<sequence length="16" mass="1728">MGASLCLGIVWYEQTG</sequence>
<organism evidence="1">
    <name type="scientific">Arundo donax</name>
    <name type="common">Giant reed</name>
    <name type="synonym">Donax arundinaceus</name>
    <dbReference type="NCBI Taxonomy" id="35708"/>
    <lineage>
        <taxon>Eukaryota</taxon>
        <taxon>Viridiplantae</taxon>
        <taxon>Streptophyta</taxon>
        <taxon>Embryophyta</taxon>
        <taxon>Tracheophyta</taxon>
        <taxon>Spermatophyta</taxon>
        <taxon>Magnoliopsida</taxon>
        <taxon>Liliopsida</taxon>
        <taxon>Poales</taxon>
        <taxon>Poaceae</taxon>
        <taxon>PACMAD clade</taxon>
        <taxon>Arundinoideae</taxon>
        <taxon>Arundineae</taxon>
        <taxon>Arundo</taxon>
    </lineage>
</organism>
<reference evidence="1" key="2">
    <citation type="journal article" date="2015" name="Data Brief">
        <title>Shoot transcriptome of the giant reed, Arundo donax.</title>
        <authorList>
            <person name="Barrero R.A."/>
            <person name="Guerrero F.D."/>
            <person name="Moolhuijzen P."/>
            <person name="Goolsby J.A."/>
            <person name="Tidwell J."/>
            <person name="Bellgard S.E."/>
            <person name="Bellgard M.I."/>
        </authorList>
    </citation>
    <scope>NUCLEOTIDE SEQUENCE</scope>
    <source>
        <tissue evidence="1">Shoot tissue taken approximately 20 cm above the soil surface</tissue>
    </source>
</reference>
<dbReference type="AlphaFoldDB" id="A0A0A9APV6"/>
<evidence type="ECO:0000313" key="1">
    <source>
        <dbReference type="EMBL" id="JAD51928.1"/>
    </source>
</evidence>
<accession>A0A0A9APV6</accession>
<protein>
    <submittedName>
        <fullName evidence="1">Uncharacterized protein</fullName>
    </submittedName>
</protein>
<reference evidence="1" key="1">
    <citation type="submission" date="2014-09" db="EMBL/GenBank/DDBJ databases">
        <authorList>
            <person name="Magalhaes I.L.F."/>
            <person name="Oliveira U."/>
            <person name="Santos F.R."/>
            <person name="Vidigal T.H.D.A."/>
            <person name="Brescovit A.D."/>
            <person name="Santos A.J."/>
        </authorList>
    </citation>
    <scope>NUCLEOTIDE SEQUENCE</scope>
    <source>
        <tissue evidence="1">Shoot tissue taken approximately 20 cm above the soil surface</tissue>
    </source>
</reference>